<accession>A0ACB8HY58</accession>
<evidence type="ECO:0000313" key="2">
    <source>
        <dbReference type="Proteomes" id="UP000829398"/>
    </source>
</evidence>
<sequence>MKTKIIRPCYNLTGLVILFAFALYLTLLISFDYSTSSRGRNGSLSPLVNNFADAINSSQNSKNHRNFRDLSKENQNTSDLDSCFGQYIYLHDLPRRFNDGVVNNCTLLCKWFDMCPFIKLGPWSSIGRYLWGDDYSMRDSLSTDMCNWLVSQPEWKRMLGRDHFFVAGKIAWDFHRQSDNRFYWGSKLNTFPEFMNMTMLTIESSFRSNEFSIPYPSNFHPSSKGEVLEWQNKMRNRTRRHLFSFAGKQRPSMKDSIRSQIIRQCLASGTFCKLIECFPKPEGTTCDNPVAVVEPPGDSYTRRSTFDAILARCIPVFFHPSSAYDQYQWHLPKNSSKYSVFIPMDDIRDGKVSINMTLDQVSKDDIWAMREEVIRLIPNIVYANPRSTMESLEDAFSIAVKGVLERVGNIRKITWERKDPSIA</sequence>
<keyword evidence="1" id="KW-0808">Transferase</keyword>
<evidence type="ECO:0000313" key="1">
    <source>
        <dbReference type="EMBL" id="KAH9679790.1"/>
    </source>
</evidence>
<comment type="caution">
    <text evidence="1">The sequence shown here is derived from an EMBL/GenBank/DDBJ whole genome shotgun (WGS) entry which is preliminary data.</text>
</comment>
<proteinExistence type="predicted"/>
<keyword evidence="1" id="KW-0328">Glycosyltransferase</keyword>
<gene>
    <name evidence="1" type="ORF">KPL71_026274</name>
</gene>
<keyword evidence="2" id="KW-1185">Reference proteome</keyword>
<name>A0ACB8HY58_CITSI</name>
<organism evidence="1 2">
    <name type="scientific">Citrus sinensis</name>
    <name type="common">Sweet orange</name>
    <name type="synonym">Citrus aurantium var. sinensis</name>
    <dbReference type="NCBI Taxonomy" id="2711"/>
    <lineage>
        <taxon>Eukaryota</taxon>
        <taxon>Viridiplantae</taxon>
        <taxon>Streptophyta</taxon>
        <taxon>Embryophyta</taxon>
        <taxon>Tracheophyta</taxon>
        <taxon>Spermatophyta</taxon>
        <taxon>Magnoliopsida</taxon>
        <taxon>eudicotyledons</taxon>
        <taxon>Gunneridae</taxon>
        <taxon>Pentapetalae</taxon>
        <taxon>rosids</taxon>
        <taxon>malvids</taxon>
        <taxon>Sapindales</taxon>
        <taxon>Rutaceae</taxon>
        <taxon>Aurantioideae</taxon>
        <taxon>Citrus</taxon>
    </lineage>
</organism>
<dbReference type="Proteomes" id="UP000829398">
    <property type="component" value="Chromosome 9"/>
</dbReference>
<dbReference type="EMBL" id="CM039178">
    <property type="protein sequence ID" value="KAH9679790.1"/>
    <property type="molecule type" value="Genomic_DNA"/>
</dbReference>
<reference evidence="2" key="1">
    <citation type="journal article" date="2023" name="Hortic. Res.">
        <title>A chromosome-level phased genome enabling allele-level studies in sweet orange: a case study on citrus Huanglongbing tolerance.</title>
        <authorList>
            <person name="Wu B."/>
            <person name="Yu Q."/>
            <person name="Deng Z."/>
            <person name="Duan Y."/>
            <person name="Luo F."/>
            <person name="Gmitter F. Jr."/>
        </authorList>
    </citation>
    <scope>NUCLEOTIDE SEQUENCE [LARGE SCALE GENOMIC DNA]</scope>
    <source>
        <strain evidence="2">cv. Valencia</strain>
    </source>
</reference>
<protein>
    <submittedName>
        <fullName evidence="1">Xyloglucan galactosyltransferase GT14</fullName>
    </submittedName>
</protein>